<dbReference type="EMBL" id="JAIOUQ010000009">
    <property type="protein sequence ID" value="MBZ2166154.1"/>
    <property type="molecule type" value="Genomic_DNA"/>
</dbReference>
<keyword evidence="2" id="KW-1185">Reference proteome</keyword>
<sequence>MKIKTINGKIFPTNPFDFSKSLNFINMFAPTGGEQSINDLSFTKAVYMEDQTLAFRIEDEGTVEKPILNYTIFANKNISESVKT</sequence>
<dbReference type="AlphaFoldDB" id="A0A8T5UR45"/>
<evidence type="ECO:0000313" key="2">
    <source>
        <dbReference type="Proteomes" id="UP000825933"/>
    </source>
</evidence>
<proteinExistence type="predicted"/>
<gene>
    <name evidence="1" type="ORF">K8N75_08900</name>
</gene>
<dbReference type="RefSeq" id="WP_223791720.1">
    <property type="nucleotide sequence ID" value="NZ_JAIOUQ010000009.1"/>
</dbReference>
<reference evidence="2" key="1">
    <citation type="journal article" date="2022" name="Microbiol. Resour. Announc.">
        <title>Draft Genome Sequence of a Methanogenic Archaeon from West Spitsbergen Permafrost.</title>
        <authorList>
            <person name="Trubitsyn V."/>
            <person name="Rivkina E."/>
            <person name="Shcherbakova V."/>
        </authorList>
    </citation>
    <scope>NUCLEOTIDE SEQUENCE [LARGE SCALE GENOMIC DNA]</scope>
    <source>
        <strain evidence="2">VT</strain>
    </source>
</reference>
<dbReference type="Proteomes" id="UP000825933">
    <property type="component" value="Unassembled WGS sequence"/>
</dbReference>
<accession>A0A8T5UR45</accession>
<organism evidence="1 2">
    <name type="scientific">Methanobacterium spitsbergense</name>
    <dbReference type="NCBI Taxonomy" id="2874285"/>
    <lineage>
        <taxon>Archaea</taxon>
        <taxon>Methanobacteriati</taxon>
        <taxon>Methanobacteriota</taxon>
        <taxon>Methanomada group</taxon>
        <taxon>Methanobacteria</taxon>
        <taxon>Methanobacteriales</taxon>
        <taxon>Methanobacteriaceae</taxon>
        <taxon>Methanobacterium</taxon>
    </lineage>
</organism>
<protein>
    <submittedName>
        <fullName evidence="1">Uncharacterized protein</fullName>
    </submittedName>
</protein>
<evidence type="ECO:0000313" key="1">
    <source>
        <dbReference type="EMBL" id="MBZ2166154.1"/>
    </source>
</evidence>
<name>A0A8T5UR45_9EURY</name>
<comment type="caution">
    <text evidence="1">The sequence shown here is derived from an EMBL/GenBank/DDBJ whole genome shotgun (WGS) entry which is preliminary data.</text>
</comment>